<dbReference type="Pfam" id="PF00480">
    <property type="entry name" value="ROK"/>
    <property type="match status" value="1"/>
</dbReference>
<evidence type="ECO:0000313" key="2">
    <source>
        <dbReference type="EMBL" id="ROH88247.1"/>
    </source>
</evidence>
<dbReference type="Gene3D" id="3.30.420.40">
    <property type="match status" value="2"/>
</dbReference>
<evidence type="ECO:0000256" key="1">
    <source>
        <dbReference type="ARBA" id="ARBA00006479"/>
    </source>
</evidence>
<dbReference type="AlphaFoldDB" id="A0A3N0V618"/>
<sequence length="309" mass="32033">MALLAGIDIGGTNLRIGVVQGRQVVAEQRMQADFSQLCKQLEPEQAWQQIVDSIATLIRQMLEQYPQIDAIGIGFPGFVDPYTGFVAQSPNLPGLHHVDLAGDVAEAVGRSVIVDNDALAAAYGEYQLMPLPVAGLIYLGLGTGVGGGLVYAQQVLAGEHGVSMEIGHLIIVPDGRLCGCGNRGCMEQYASASGVAISYAEATGQQLDAHSIALRATSGDVHAMAAYAQAGAALAQGLAHIVKVVDVAHIVIGGGMSAAWPLMRASFEQRLDADLIPVLRGKLQIRLSSAGDQAGIIGAAFLAGARSGN</sequence>
<evidence type="ECO:0000313" key="3">
    <source>
        <dbReference type="Proteomes" id="UP000275137"/>
    </source>
</evidence>
<dbReference type="InterPro" id="IPR043129">
    <property type="entry name" value="ATPase_NBD"/>
</dbReference>
<comment type="similarity">
    <text evidence="1">Belongs to the ROK (NagC/XylR) family.</text>
</comment>
<dbReference type="PANTHER" id="PTHR18964:SF149">
    <property type="entry name" value="BIFUNCTIONAL UDP-N-ACETYLGLUCOSAMINE 2-EPIMERASE_N-ACETYLMANNOSAMINE KINASE"/>
    <property type="match status" value="1"/>
</dbReference>
<dbReference type="SUPFAM" id="SSF53067">
    <property type="entry name" value="Actin-like ATPase domain"/>
    <property type="match status" value="1"/>
</dbReference>
<reference evidence="2 3" key="1">
    <citation type="submission" date="2018-10" db="EMBL/GenBank/DDBJ databases">
        <authorList>
            <person name="Chen W.-M."/>
        </authorList>
    </citation>
    <scope>NUCLEOTIDE SEQUENCE [LARGE SCALE GENOMIC DNA]</scope>
    <source>
        <strain evidence="2 3">H-5</strain>
    </source>
</reference>
<dbReference type="EMBL" id="RJVP01000001">
    <property type="protein sequence ID" value="ROH88247.1"/>
    <property type="molecule type" value="Genomic_DNA"/>
</dbReference>
<dbReference type="Proteomes" id="UP000275137">
    <property type="component" value="Unassembled WGS sequence"/>
</dbReference>
<comment type="caution">
    <text evidence="2">The sequence shown here is derived from an EMBL/GenBank/DDBJ whole genome shotgun (WGS) entry which is preliminary data.</text>
</comment>
<protein>
    <submittedName>
        <fullName evidence="2">ROK family protein</fullName>
    </submittedName>
</protein>
<dbReference type="PANTHER" id="PTHR18964">
    <property type="entry name" value="ROK (REPRESSOR, ORF, KINASE) FAMILY"/>
    <property type="match status" value="1"/>
</dbReference>
<accession>A0A3N0V618</accession>
<dbReference type="RefSeq" id="WP_123236241.1">
    <property type="nucleotide sequence ID" value="NZ_RJVP01000001.1"/>
</dbReference>
<name>A0A3N0V618_9PROT</name>
<proteinExistence type="inferred from homology"/>
<organism evidence="2 3">
    <name type="scientific">Pseudomethylobacillus aquaticus</name>
    <dbReference type="NCBI Taxonomy" id="2676064"/>
    <lineage>
        <taxon>Bacteria</taxon>
        <taxon>Pseudomonadati</taxon>
        <taxon>Pseudomonadota</taxon>
        <taxon>Betaproteobacteria</taxon>
        <taxon>Nitrosomonadales</taxon>
        <taxon>Methylophilaceae</taxon>
        <taxon>Pseudomethylobacillus</taxon>
    </lineage>
</organism>
<keyword evidence="3" id="KW-1185">Reference proteome</keyword>
<gene>
    <name evidence="2" type="ORF">ED236_01915</name>
</gene>
<dbReference type="InterPro" id="IPR000600">
    <property type="entry name" value="ROK"/>
</dbReference>